<dbReference type="Pfam" id="PF00557">
    <property type="entry name" value="Peptidase_M24"/>
    <property type="match status" value="1"/>
</dbReference>
<dbReference type="PANTHER" id="PTHR46112">
    <property type="entry name" value="AMINOPEPTIDASE"/>
    <property type="match status" value="1"/>
</dbReference>
<dbReference type="InterPro" id="IPR050659">
    <property type="entry name" value="Peptidase_M24B"/>
</dbReference>
<dbReference type="PANTHER" id="PTHR46112:SF2">
    <property type="entry name" value="XAA-PRO AMINOPEPTIDASE P-RELATED"/>
    <property type="match status" value="1"/>
</dbReference>
<dbReference type="InterPro" id="IPR036005">
    <property type="entry name" value="Creatinase/aminopeptidase-like"/>
</dbReference>
<feature type="domain" description="Peptidase M24" evidence="1">
    <location>
        <begin position="22"/>
        <end position="230"/>
    </location>
</feature>
<dbReference type="AlphaFoldDB" id="X1E4M8"/>
<sequence length="249" mass="27817">MKTFEDEVRIVKTDYEIGRSVHACKIINRGHKELLKICRPGVPEFALYQKVTGFMTSKILADIPGANFIVCRTVGAVWPPSFSHDPHIIPKLFAEMEEGGPHVSIVYAQVDGYGVEIERTFFLEHIPEKAKKPFEAMFQARELAYSLLKPGTNMGEIDSKVRKFITEKGYGDYVIHRTGHGLGITGHEAPYLAEGYDRLLEPNILISVEPGIYIPGLGGFRHSDSVLITDDGYVKLTKAPEELDDLIIS</sequence>
<organism evidence="2">
    <name type="scientific">marine sediment metagenome</name>
    <dbReference type="NCBI Taxonomy" id="412755"/>
    <lineage>
        <taxon>unclassified sequences</taxon>
        <taxon>metagenomes</taxon>
        <taxon>ecological metagenomes</taxon>
    </lineage>
</organism>
<reference evidence="2" key="1">
    <citation type="journal article" date="2014" name="Front. Microbiol.">
        <title>High frequency of phylogenetically diverse reductive dehalogenase-homologous genes in deep subseafloor sedimentary metagenomes.</title>
        <authorList>
            <person name="Kawai M."/>
            <person name="Futagami T."/>
            <person name="Toyoda A."/>
            <person name="Takaki Y."/>
            <person name="Nishi S."/>
            <person name="Hori S."/>
            <person name="Arai W."/>
            <person name="Tsubouchi T."/>
            <person name="Morono Y."/>
            <person name="Uchiyama I."/>
            <person name="Ito T."/>
            <person name="Fujiyama A."/>
            <person name="Inagaki F."/>
            <person name="Takami H."/>
        </authorList>
    </citation>
    <scope>NUCLEOTIDE SEQUENCE</scope>
    <source>
        <strain evidence="2">Expedition CK06-06</strain>
    </source>
</reference>
<accession>X1E4M8</accession>
<proteinExistence type="predicted"/>
<name>X1E4M8_9ZZZZ</name>
<dbReference type="Gene3D" id="3.90.230.10">
    <property type="entry name" value="Creatinase/methionine aminopeptidase superfamily"/>
    <property type="match status" value="1"/>
</dbReference>
<gene>
    <name evidence="2" type="ORF">S03H2_05761</name>
</gene>
<protein>
    <recommendedName>
        <fullName evidence="1">Peptidase M24 domain-containing protein</fullName>
    </recommendedName>
</protein>
<evidence type="ECO:0000313" key="2">
    <source>
        <dbReference type="EMBL" id="GAH28221.1"/>
    </source>
</evidence>
<evidence type="ECO:0000259" key="1">
    <source>
        <dbReference type="Pfam" id="PF00557"/>
    </source>
</evidence>
<dbReference type="EMBL" id="BARU01002438">
    <property type="protein sequence ID" value="GAH28221.1"/>
    <property type="molecule type" value="Genomic_DNA"/>
</dbReference>
<dbReference type="InterPro" id="IPR000994">
    <property type="entry name" value="Pept_M24"/>
</dbReference>
<comment type="caution">
    <text evidence="2">The sequence shown here is derived from an EMBL/GenBank/DDBJ whole genome shotgun (WGS) entry which is preliminary data.</text>
</comment>
<dbReference type="SUPFAM" id="SSF55920">
    <property type="entry name" value="Creatinase/aminopeptidase"/>
    <property type="match status" value="1"/>
</dbReference>